<dbReference type="PANTHER" id="PTHR35603">
    <property type="match status" value="1"/>
</dbReference>
<feature type="chain" id="PRO_5044556857" evidence="4">
    <location>
        <begin position="20"/>
        <end position="219"/>
    </location>
</feature>
<dbReference type="InterPro" id="IPR051407">
    <property type="entry name" value="Bact_OM_lipoprot/Surf_antigen"/>
</dbReference>
<evidence type="ECO:0000256" key="3">
    <source>
        <dbReference type="SAM" id="MobiDB-lite"/>
    </source>
</evidence>
<reference evidence="7 10" key="2">
    <citation type="submission" date="2021-03" db="EMBL/GenBank/DDBJ databases">
        <title>Clinical course, treatment and visual outcome of an outbreak of Burkholderia contaminans endophthalmitis following cataract surgery.</title>
        <authorList>
            <person name="Lind C."/>
            <person name="Olsen K."/>
            <person name="Angelsen N.K."/>
            <person name="Krefting E.A."/>
            <person name="Fossen K."/>
            <person name="Gravningen K."/>
            <person name="Depoorter E."/>
            <person name="Vandamme P."/>
            <person name="Bertelsen G."/>
        </authorList>
    </citation>
    <scope>NUCLEOTIDE SEQUENCE [LARGE SCALE GENOMIC DNA]</scope>
    <source>
        <strain evidence="7 10">51242556</strain>
    </source>
</reference>
<keyword evidence="10" id="KW-1185">Reference proteome</keyword>
<comment type="subcellular location">
    <subcellularLocation>
        <location evidence="1">Membrane</location>
    </subcellularLocation>
</comment>
<dbReference type="Proteomes" id="UP001220209">
    <property type="component" value="Chromosome 2"/>
</dbReference>
<dbReference type="RefSeq" id="WP_039340408.1">
    <property type="nucleotide sequence ID" value="NZ_AP018357.1"/>
</dbReference>
<evidence type="ECO:0000313" key="10">
    <source>
        <dbReference type="Proteomes" id="UP000664048"/>
    </source>
</evidence>
<reference evidence="6" key="1">
    <citation type="submission" date="2021-01" db="EMBL/GenBank/DDBJ databases">
        <title>Outbreak of Burkholderia contaminns endophthalmitis traced to a clinical ventilation system.</title>
        <authorList>
            <person name="Lipuma J."/>
            <person name="Spilker T."/>
            <person name="Kratholm J."/>
        </authorList>
    </citation>
    <scope>NUCLEOTIDE SEQUENCE</scope>
    <source>
        <strain evidence="6">HI4954</strain>
    </source>
</reference>
<evidence type="ECO:0000313" key="11">
    <source>
        <dbReference type="Proteomes" id="UP001220209"/>
    </source>
</evidence>
<dbReference type="Proteomes" id="UP000611459">
    <property type="component" value="Unassembled WGS sequence"/>
</dbReference>
<dbReference type="InterPro" id="IPR008816">
    <property type="entry name" value="Gly_zipper_2TM_dom"/>
</dbReference>
<feature type="region of interest" description="Disordered" evidence="3">
    <location>
        <begin position="59"/>
        <end position="95"/>
    </location>
</feature>
<dbReference type="GeneID" id="93188691"/>
<dbReference type="Pfam" id="PF05433">
    <property type="entry name" value="Rick_17kDa_Anti"/>
    <property type="match status" value="1"/>
</dbReference>
<evidence type="ECO:0000313" key="8">
    <source>
        <dbReference type="EMBL" id="WFN19256.1"/>
    </source>
</evidence>
<feature type="compositionally biased region" description="Polar residues" evidence="3">
    <location>
        <begin position="78"/>
        <end position="87"/>
    </location>
</feature>
<evidence type="ECO:0000259" key="5">
    <source>
        <dbReference type="Pfam" id="PF05433"/>
    </source>
</evidence>
<evidence type="ECO:0000313" key="6">
    <source>
        <dbReference type="EMBL" id="MBK1931112.1"/>
    </source>
</evidence>
<reference evidence="8 11" key="3">
    <citation type="submission" date="2021-12" db="EMBL/GenBank/DDBJ databases">
        <title>Genomic and phenotypic characterization of three Burkholderia contaminans isolates recovered from different sources.</title>
        <authorList>
            <person name="Lopez De Volder A."/>
            <person name="Fan Y."/>
            <person name="Nunvar J."/>
            <person name="Herrera T."/>
            <person name="Timp W."/>
            <person name="Degrossi J."/>
        </authorList>
    </citation>
    <scope>NUCLEOTIDE SEQUENCE [LARGE SCALE GENOMIC DNA]</scope>
    <source>
        <strain evidence="8 11">LMG 23361</strain>
    </source>
</reference>
<feature type="compositionally biased region" description="Low complexity" evidence="3">
    <location>
        <begin position="59"/>
        <end position="77"/>
    </location>
</feature>
<gene>
    <name evidence="7" type="ORF">J4M89_23765</name>
    <name evidence="6" type="ORF">JIN94_14590</name>
    <name evidence="8" type="ORF">LXE91_25105</name>
</gene>
<evidence type="ECO:0000256" key="4">
    <source>
        <dbReference type="SAM" id="SignalP"/>
    </source>
</evidence>
<dbReference type="EMBL" id="CP090641">
    <property type="protein sequence ID" value="WFN19256.1"/>
    <property type="molecule type" value="Genomic_DNA"/>
</dbReference>
<feature type="region of interest" description="Disordered" evidence="3">
    <location>
        <begin position="196"/>
        <end position="219"/>
    </location>
</feature>
<evidence type="ECO:0000256" key="1">
    <source>
        <dbReference type="ARBA" id="ARBA00004370"/>
    </source>
</evidence>
<dbReference type="AlphaFoldDB" id="A0A1E3FHY1"/>
<evidence type="ECO:0000256" key="2">
    <source>
        <dbReference type="ARBA" id="ARBA00023136"/>
    </source>
</evidence>
<proteinExistence type="predicted"/>
<dbReference type="OrthoDB" id="9153931at2"/>
<name>A0A1E3FHY1_9BURK</name>
<protein>
    <submittedName>
        <fullName evidence="6">Glycine zipper 2TM domain-containing protein</fullName>
    </submittedName>
</protein>
<keyword evidence="2" id="KW-0472">Membrane</keyword>
<evidence type="ECO:0000313" key="9">
    <source>
        <dbReference type="Proteomes" id="UP000611459"/>
    </source>
</evidence>
<accession>A0A1E3FHY1</accession>
<dbReference type="GO" id="GO:0019867">
    <property type="term" value="C:outer membrane"/>
    <property type="evidence" value="ECO:0007669"/>
    <property type="project" value="InterPro"/>
</dbReference>
<organism evidence="6 9">
    <name type="scientific">Burkholderia contaminans</name>
    <dbReference type="NCBI Taxonomy" id="488447"/>
    <lineage>
        <taxon>Bacteria</taxon>
        <taxon>Pseudomonadati</taxon>
        <taxon>Pseudomonadota</taxon>
        <taxon>Betaproteobacteria</taxon>
        <taxon>Burkholderiales</taxon>
        <taxon>Burkholderiaceae</taxon>
        <taxon>Burkholderia</taxon>
        <taxon>Burkholderia cepacia complex</taxon>
    </lineage>
</organism>
<dbReference type="EMBL" id="JAGEMX010000007">
    <property type="protein sequence ID" value="MBO1832405.1"/>
    <property type="molecule type" value="Genomic_DNA"/>
</dbReference>
<dbReference type="PANTHER" id="PTHR35603:SF2">
    <property type="entry name" value="OUTER MEMBRANE LIPOPROTEIN"/>
    <property type="match status" value="1"/>
</dbReference>
<dbReference type="EMBL" id="JAENIB010000004">
    <property type="protein sequence ID" value="MBK1931112.1"/>
    <property type="molecule type" value="Genomic_DNA"/>
</dbReference>
<sequence length="219" mass="23011">MMRMPSTKTVLFASLVAVAALPLTACVAPGYYGAQPGYPQQQQYATPGYAQPAYSQPGYVQQQQPYPNQAPQPYDQYGNQQQYGSQPYDQYGNQQQYGNQYGNGYGTQYGTVSNIQPVNGSVGPSGVAGTVVGALVGGLVGNQFGRGHGRDAATVIGALGGAVAGNQIGQQMGAAQGPSSYRIDVQVSDGSMRSFDVQSPGNLRPGDRVQINGNQLARY</sequence>
<dbReference type="Proteomes" id="UP000664048">
    <property type="component" value="Unassembled WGS sequence"/>
</dbReference>
<feature type="domain" description="Glycine zipper 2TM" evidence="5">
    <location>
        <begin position="128"/>
        <end position="169"/>
    </location>
</feature>
<feature type="signal peptide" evidence="4">
    <location>
        <begin position="1"/>
        <end position="19"/>
    </location>
</feature>
<keyword evidence="4" id="KW-0732">Signal</keyword>
<evidence type="ECO:0000313" key="7">
    <source>
        <dbReference type="EMBL" id="MBO1832405.1"/>
    </source>
</evidence>